<dbReference type="GO" id="GO:0004674">
    <property type="term" value="F:protein serine/threonine kinase activity"/>
    <property type="evidence" value="ECO:0007669"/>
    <property type="project" value="TreeGrafter"/>
</dbReference>
<dbReference type="RefSeq" id="WP_131527664.1">
    <property type="nucleotide sequence ID" value="NZ_SJSO01000003.1"/>
</dbReference>
<dbReference type="InterPro" id="IPR011009">
    <property type="entry name" value="Kinase-like_dom_sf"/>
</dbReference>
<dbReference type="AlphaFoldDB" id="A0A4R0Q6Y5"/>
<dbReference type="PROSITE" id="PS00109">
    <property type="entry name" value="PROTEIN_KINASE_TYR"/>
    <property type="match status" value="1"/>
</dbReference>
<dbReference type="OrthoDB" id="9813021at2"/>
<dbReference type="InterPro" id="IPR000719">
    <property type="entry name" value="Prot_kinase_dom"/>
</dbReference>
<dbReference type="Proteomes" id="UP000293925">
    <property type="component" value="Unassembled WGS sequence"/>
</dbReference>
<keyword evidence="2" id="KW-0067">ATP-binding</keyword>
<name>A0A4R0Q6Y5_9SPHI</name>
<comment type="caution">
    <text evidence="4">The sequence shown here is derived from an EMBL/GenBank/DDBJ whole genome shotgun (WGS) entry which is preliminary data.</text>
</comment>
<dbReference type="Gene3D" id="1.10.510.10">
    <property type="entry name" value="Transferase(Phosphotransferase) domain 1"/>
    <property type="match status" value="1"/>
</dbReference>
<evidence type="ECO:0000313" key="4">
    <source>
        <dbReference type="EMBL" id="TCD28625.1"/>
    </source>
</evidence>
<dbReference type="Pfam" id="PF00069">
    <property type="entry name" value="Pkinase"/>
    <property type="match status" value="1"/>
</dbReference>
<keyword evidence="1" id="KW-0547">Nucleotide-binding</keyword>
<evidence type="ECO:0000256" key="1">
    <source>
        <dbReference type="ARBA" id="ARBA00022741"/>
    </source>
</evidence>
<evidence type="ECO:0000259" key="3">
    <source>
        <dbReference type="PROSITE" id="PS50011"/>
    </source>
</evidence>
<feature type="domain" description="Protein kinase" evidence="3">
    <location>
        <begin position="161"/>
        <end position="427"/>
    </location>
</feature>
<keyword evidence="5" id="KW-1185">Reference proteome</keyword>
<dbReference type="PROSITE" id="PS50011">
    <property type="entry name" value="PROTEIN_KINASE_DOM"/>
    <property type="match status" value="1"/>
</dbReference>
<reference evidence="4 5" key="1">
    <citation type="submission" date="2019-02" db="EMBL/GenBank/DDBJ databases">
        <title>Pedobacter sp. RP-3-21 sp. nov., isolated from Arctic soil.</title>
        <authorList>
            <person name="Dahal R.H."/>
        </authorList>
    </citation>
    <scope>NUCLEOTIDE SEQUENCE [LARGE SCALE GENOMIC DNA]</scope>
    <source>
        <strain evidence="4 5">RP-3-21</strain>
    </source>
</reference>
<organism evidence="4 5">
    <name type="scientific">Pedobacter psychrodurus</name>
    <dbReference type="NCBI Taxonomy" id="2530456"/>
    <lineage>
        <taxon>Bacteria</taxon>
        <taxon>Pseudomonadati</taxon>
        <taxon>Bacteroidota</taxon>
        <taxon>Sphingobacteriia</taxon>
        <taxon>Sphingobacteriales</taxon>
        <taxon>Sphingobacteriaceae</taxon>
        <taxon>Pedobacter</taxon>
    </lineage>
</organism>
<dbReference type="PANTHER" id="PTHR24346">
    <property type="entry name" value="MAP/MICROTUBULE AFFINITY-REGULATING KINASE"/>
    <property type="match status" value="1"/>
</dbReference>
<evidence type="ECO:0000256" key="2">
    <source>
        <dbReference type="ARBA" id="ARBA00022840"/>
    </source>
</evidence>
<dbReference type="PANTHER" id="PTHR24346:SF30">
    <property type="entry name" value="MATERNAL EMBRYONIC LEUCINE ZIPPER KINASE"/>
    <property type="match status" value="1"/>
</dbReference>
<dbReference type="GO" id="GO:0005524">
    <property type="term" value="F:ATP binding"/>
    <property type="evidence" value="ECO:0007669"/>
    <property type="project" value="UniProtKB-KW"/>
</dbReference>
<gene>
    <name evidence="4" type="ORF">EZ456_04345</name>
</gene>
<dbReference type="EMBL" id="SJSO01000003">
    <property type="protein sequence ID" value="TCD28625.1"/>
    <property type="molecule type" value="Genomic_DNA"/>
</dbReference>
<proteinExistence type="predicted"/>
<evidence type="ECO:0000313" key="5">
    <source>
        <dbReference type="Proteomes" id="UP000293925"/>
    </source>
</evidence>
<accession>A0A4R0Q6Y5</accession>
<dbReference type="GO" id="GO:0035556">
    <property type="term" value="P:intracellular signal transduction"/>
    <property type="evidence" value="ECO:0007669"/>
    <property type="project" value="TreeGrafter"/>
</dbReference>
<dbReference type="SUPFAM" id="SSF56112">
    <property type="entry name" value="Protein kinase-like (PK-like)"/>
    <property type="match status" value="1"/>
</dbReference>
<dbReference type="InterPro" id="IPR008266">
    <property type="entry name" value="Tyr_kinase_AS"/>
</dbReference>
<sequence>MERSSSTISIIPVTDYSRLLKRMGISYLTDGYYLVHGEIGSSGWKRIYLSVVISQVPGLFAFLIPKLVSMGIAFAVVRDERSAAMVLNGAAGAAHVGKVVILEVPEDVEALVLRLAPLMEGFHGPAVPGKRLLSKNIYADNIGTAGPKHPFSMVQVLAGKYIVIALLKDDPKGEVLKALFVGRSCLPKWCLIKEGRRFMISDAAGQDMGDRLRWQKQIFDRFSGTFPMPAVFDLFSENGNSYLVMEWIKGKNIGKIIDGIYKGRDWTGLTVKEKKFLMGVLMEVINIVGRVHANGFLHRDLSTANFLVTKKMEIYLIDWELAFDVKMQFPLPPFGFGTPGFISPEQNLGEIPSAGQDIYSVCALMVVFFTGIRPVDLSLKERRDMEGYINGKTGEPDVAQIVSRGLERQPEKRPELDEIREMVLELIGRFGAGINKF</sequence>
<dbReference type="SMART" id="SM00220">
    <property type="entry name" value="S_TKc"/>
    <property type="match status" value="1"/>
</dbReference>
<dbReference type="GO" id="GO:0005737">
    <property type="term" value="C:cytoplasm"/>
    <property type="evidence" value="ECO:0007669"/>
    <property type="project" value="TreeGrafter"/>
</dbReference>
<protein>
    <recommendedName>
        <fullName evidence="3">Protein kinase domain-containing protein</fullName>
    </recommendedName>
</protein>